<dbReference type="Proteomes" id="UP000298284">
    <property type="component" value="Unassembled WGS sequence"/>
</dbReference>
<organism evidence="1 2">
    <name type="scientific">Hymenobacter wooponensis</name>
    <dbReference type="NCBI Taxonomy" id="1525360"/>
    <lineage>
        <taxon>Bacteria</taxon>
        <taxon>Pseudomonadati</taxon>
        <taxon>Bacteroidota</taxon>
        <taxon>Cytophagia</taxon>
        <taxon>Cytophagales</taxon>
        <taxon>Hymenobacteraceae</taxon>
        <taxon>Hymenobacter</taxon>
    </lineage>
</organism>
<reference evidence="1 2" key="1">
    <citation type="submission" date="2019-04" db="EMBL/GenBank/DDBJ databases">
        <authorList>
            <person name="Feng G."/>
            <person name="Zhang J."/>
            <person name="Zhu H."/>
        </authorList>
    </citation>
    <scope>NUCLEOTIDE SEQUENCE [LARGE SCALE GENOMIC DNA]</scope>
    <source>
        <strain evidence="1 2">JCM 19491</strain>
    </source>
</reference>
<dbReference type="EMBL" id="SRKZ01000002">
    <property type="protein sequence ID" value="TGD81293.1"/>
    <property type="molecule type" value="Genomic_DNA"/>
</dbReference>
<dbReference type="RefSeq" id="WP_135529700.1">
    <property type="nucleotide sequence ID" value="NZ_SRKZ01000002.1"/>
</dbReference>
<comment type="caution">
    <text evidence="1">The sequence shown here is derived from an EMBL/GenBank/DDBJ whole genome shotgun (WGS) entry which is preliminary data.</text>
</comment>
<accession>A0A4Z0MND6</accession>
<name>A0A4Z0MND6_9BACT</name>
<proteinExistence type="predicted"/>
<protein>
    <submittedName>
        <fullName evidence="1">Uncharacterized protein</fullName>
    </submittedName>
</protein>
<gene>
    <name evidence="1" type="ORF">EU557_06920</name>
</gene>
<dbReference type="OrthoDB" id="569152at2"/>
<dbReference type="AlphaFoldDB" id="A0A4Z0MND6"/>
<evidence type="ECO:0000313" key="2">
    <source>
        <dbReference type="Proteomes" id="UP000298284"/>
    </source>
</evidence>
<evidence type="ECO:0000313" key="1">
    <source>
        <dbReference type="EMBL" id="TGD81293.1"/>
    </source>
</evidence>
<sequence>MVHTLPLVSTKPLIRRQIGHWLQAATRLAAYEQLASPGAWAGVDQGLGLKIRAFLTQSITNLLLSGKQLQVQLDQATTEAALLEIRKQVIRFRSQYVKCETTVHLYTDAINSRTTPQVAALLRACDALCAQSMQEVLSKVGNQPVPSVLTYIDKGLGASIMKAGLRLWDSSTSPVAVIKITRHNLLRPTSAIHETGHQLAHILDWNEELARALRTGLQAKSGLAADEYAGWASEIAADAFAFVHTGYAAVAALHDVMAGEVWSVVQYHLGDPHPISYLRVLLATEMCRQCFGLGPWDELERAWVDFYQIKNSGSHAALIIQACLSVLPQAVEIILRQRFRAFGGRALTEIVNPLRVRPDELAKLEYVAGPALFTNHAWIWKECLRLLALSGLKIATADDPAPEYQRQEEWMQRLGWSVNLN</sequence>
<keyword evidence="2" id="KW-1185">Reference proteome</keyword>